<dbReference type="EnsemblPlants" id="OBART09G09710.1">
    <property type="protein sequence ID" value="OBART09G09710.1"/>
    <property type="gene ID" value="OBART09G09710"/>
</dbReference>
<proteinExistence type="predicted"/>
<keyword evidence="3" id="KW-1185">Reference proteome</keyword>
<dbReference type="Gramene" id="OBART09G09710.1">
    <property type="protein sequence ID" value="OBART09G09710.1"/>
    <property type="gene ID" value="OBART09G09710"/>
</dbReference>
<protein>
    <submittedName>
        <fullName evidence="2">Uncharacterized protein</fullName>
    </submittedName>
</protein>
<organism evidence="2">
    <name type="scientific">Oryza barthii</name>
    <dbReference type="NCBI Taxonomy" id="65489"/>
    <lineage>
        <taxon>Eukaryota</taxon>
        <taxon>Viridiplantae</taxon>
        <taxon>Streptophyta</taxon>
        <taxon>Embryophyta</taxon>
        <taxon>Tracheophyta</taxon>
        <taxon>Spermatophyta</taxon>
        <taxon>Magnoliopsida</taxon>
        <taxon>Liliopsida</taxon>
        <taxon>Poales</taxon>
        <taxon>Poaceae</taxon>
        <taxon>BOP clade</taxon>
        <taxon>Oryzoideae</taxon>
        <taxon>Oryzeae</taxon>
        <taxon>Oryzinae</taxon>
        <taxon>Oryza</taxon>
    </lineage>
</organism>
<accession>A0A0D3H6P1</accession>
<evidence type="ECO:0000313" key="3">
    <source>
        <dbReference type="Proteomes" id="UP000026960"/>
    </source>
</evidence>
<feature type="compositionally biased region" description="Basic residues" evidence="1">
    <location>
        <begin position="1"/>
        <end position="16"/>
    </location>
</feature>
<evidence type="ECO:0000256" key="1">
    <source>
        <dbReference type="SAM" id="MobiDB-lite"/>
    </source>
</evidence>
<sequence length="100" mass="10706">MAVLTRRPRPTRRCRKPQPTESQHGVAASCREPAADCAQPPYAPHTAATLAPPAQPLLPRCVVILVACLAAPSPHGCQPLSAEPLRRATILDRNGGRARF</sequence>
<dbReference type="Proteomes" id="UP000026960">
    <property type="component" value="Chromosome 9"/>
</dbReference>
<dbReference type="HOGENOM" id="CLU_2310400_0_0_1"/>
<feature type="region of interest" description="Disordered" evidence="1">
    <location>
        <begin position="1"/>
        <end position="27"/>
    </location>
</feature>
<dbReference type="PaxDb" id="65489-OBART09G09710.1"/>
<reference evidence="2" key="1">
    <citation type="journal article" date="2009" name="Rice">
        <title>De Novo Next Generation Sequencing of Plant Genomes.</title>
        <authorList>
            <person name="Rounsley S."/>
            <person name="Marri P.R."/>
            <person name="Yu Y."/>
            <person name="He R."/>
            <person name="Sisneros N."/>
            <person name="Goicoechea J.L."/>
            <person name="Lee S.J."/>
            <person name="Angelova A."/>
            <person name="Kudrna D."/>
            <person name="Luo M."/>
            <person name="Affourtit J."/>
            <person name="Desany B."/>
            <person name="Knight J."/>
            <person name="Niazi F."/>
            <person name="Egholm M."/>
            <person name="Wing R.A."/>
        </authorList>
    </citation>
    <scope>NUCLEOTIDE SEQUENCE [LARGE SCALE GENOMIC DNA]</scope>
    <source>
        <strain evidence="2">cv. IRGC 105608</strain>
    </source>
</reference>
<name>A0A0D3H6P1_9ORYZ</name>
<reference evidence="2" key="2">
    <citation type="submission" date="2015-03" db="UniProtKB">
        <authorList>
            <consortium name="EnsemblPlants"/>
        </authorList>
    </citation>
    <scope>IDENTIFICATION</scope>
</reference>
<evidence type="ECO:0000313" key="2">
    <source>
        <dbReference type="EnsemblPlants" id="OBART09G09710.1"/>
    </source>
</evidence>
<dbReference type="AlphaFoldDB" id="A0A0D3H6P1"/>